<name>A0AAX2UI95_9BACT</name>
<dbReference type="Pfam" id="PF14301">
    <property type="entry name" value="DUF4376"/>
    <property type="match status" value="1"/>
</dbReference>
<organism evidence="2 3">
    <name type="scientific">Campylobacter helveticus</name>
    <dbReference type="NCBI Taxonomy" id="28898"/>
    <lineage>
        <taxon>Bacteria</taxon>
        <taxon>Pseudomonadati</taxon>
        <taxon>Campylobacterota</taxon>
        <taxon>Epsilonproteobacteria</taxon>
        <taxon>Campylobacterales</taxon>
        <taxon>Campylobacteraceae</taxon>
        <taxon>Campylobacter</taxon>
    </lineage>
</organism>
<evidence type="ECO:0000259" key="1">
    <source>
        <dbReference type="Pfam" id="PF14301"/>
    </source>
</evidence>
<gene>
    <name evidence="2" type="ORF">FDW42_09310</name>
</gene>
<comment type="caution">
    <text evidence="2">The sequence shown here is derived from an EMBL/GenBank/DDBJ whole genome shotgun (WGS) entry which is preliminary data.</text>
</comment>
<dbReference type="RefSeq" id="WP_139026918.1">
    <property type="nucleotide sequence ID" value="NZ_VDBS01000079.1"/>
</dbReference>
<dbReference type="InterPro" id="IPR025484">
    <property type="entry name" value="DUF4376"/>
</dbReference>
<accession>A0AAX2UI95</accession>
<dbReference type="EMBL" id="VDBS01000079">
    <property type="protein sequence ID" value="TNB55350.1"/>
    <property type="molecule type" value="Genomic_DNA"/>
</dbReference>
<evidence type="ECO:0000313" key="2">
    <source>
        <dbReference type="EMBL" id="TNB55350.1"/>
    </source>
</evidence>
<reference evidence="2 3" key="1">
    <citation type="submission" date="2019-05" db="EMBL/GenBank/DDBJ databases">
        <title>Draft genomes of eight strains of Campylobacter helveticus isolated from cats and a dog in New Zealand.</title>
        <authorList>
            <person name="Bojanic K."/>
            <person name="Midwinter A.C."/>
            <person name="Biggs P.J."/>
            <person name="Acke E."/>
            <person name="Cornelius A.J."/>
            <person name="Marshall J.C."/>
        </authorList>
    </citation>
    <scope>NUCLEOTIDE SEQUENCE [LARGE SCALE GENOMIC DNA]</scope>
    <source>
        <strain evidence="2 3">ACP123b</strain>
    </source>
</reference>
<dbReference type="AlphaFoldDB" id="A0AAX2UI95"/>
<evidence type="ECO:0000313" key="3">
    <source>
        <dbReference type="Proteomes" id="UP000306813"/>
    </source>
</evidence>
<feature type="domain" description="DUF4376" evidence="1">
    <location>
        <begin position="94"/>
        <end position="193"/>
    </location>
</feature>
<dbReference type="Proteomes" id="UP000306813">
    <property type="component" value="Unassembled WGS sequence"/>
</dbReference>
<proteinExistence type="predicted"/>
<sequence>MNYVSAKNGVVYYTLNEEIIRFHIKELNSLIVISNKVLNQNEIEDNTFTSDEYKEGYRAVYNVLKGKNEVLLNDYFRLFSTSGKVSNDEVLLFAKVDKKADIDKKRDEAIESGVEYKGKVFQSEEKDRNLLTSTTSLFSITKQVPEGFKWISKDNEAVDFTLQDLIALGGKMAESVNLNTMKARALKDKVEKARNLNELESIQWT</sequence>
<protein>
    <submittedName>
        <fullName evidence="2">DUF4376 domain-containing protein</fullName>
    </submittedName>
</protein>